<accession>A0A376W0E7</accession>
<dbReference type="EMBL" id="UGCV01000008">
    <property type="protein sequence ID" value="STJ16869.1"/>
    <property type="molecule type" value="Genomic_DNA"/>
</dbReference>
<dbReference type="Proteomes" id="UP000254647">
    <property type="component" value="Unassembled WGS sequence"/>
</dbReference>
<protein>
    <submittedName>
        <fullName evidence="2">Uncharacterized protein</fullName>
    </submittedName>
</protein>
<sequence length="34" mass="3951">MLRVQKRRTTALIKEITSSTDNLLKLFCITSLQQ</sequence>
<evidence type="ECO:0000313" key="3">
    <source>
        <dbReference type="Proteomes" id="UP000254647"/>
    </source>
</evidence>
<dbReference type="EMBL" id="UFXW01000004">
    <property type="protein sequence ID" value="STC86599.1"/>
    <property type="molecule type" value="Genomic_DNA"/>
</dbReference>
<dbReference type="Proteomes" id="UP000254716">
    <property type="component" value="Unassembled WGS sequence"/>
</dbReference>
<name>A0A376W0E7_ECOLX</name>
<proteinExistence type="predicted"/>
<evidence type="ECO:0000313" key="1">
    <source>
        <dbReference type="EMBL" id="STC86599.1"/>
    </source>
</evidence>
<gene>
    <name evidence="1" type="ORF">NCTC10767_04077</name>
    <name evidence="2" type="ORF">NCTC9081_02278</name>
</gene>
<evidence type="ECO:0000313" key="4">
    <source>
        <dbReference type="Proteomes" id="UP000254716"/>
    </source>
</evidence>
<reference evidence="3 4" key="1">
    <citation type="submission" date="2018-06" db="EMBL/GenBank/DDBJ databases">
        <authorList>
            <consortium name="Pathogen Informatics"/>
            <person name="Doyle S."/>
        </authorList>
    </citation>
    <scope>NUCLEOTIDE SEQUENCE [LARGE SCALE GENOMIC DNA]</scope>
    <source>
        <strain evidence="1 3">NCTC10767</strain>
        <strain evidence="2 4">NCTC9081</strain>
    </source>
</reference>
<organism evidence="2 4">
    <name type="scientific">Escherichia coli</name>
    <dbReference type="NCBI Taxonomy" id="562"/>
    <lineage>
        <taxon>Bacteria</taxon>
        <taxon>Pseudomonadati</taxon>
        <taxon>Pseudomonadota</taxon>
        <taxon>Gammaproteobacteria</taxon>
        <taxon>Enterobacterales</taxon>
        <taxon>Enterobacteriaceae</taxon>
        <taxon>Escherichia</taxon>
    </lineage>
</organism>
<evidence type="ECO:0000313" key="2">
    <source>
        <dbReference type="EMBL" id="STJ16869.1"/>
    </source>
</evidence>
<dbReference type="AlphaFoldDB" id="A0A376W0E7"/>